<feature type="region of interest" description="Disordered" evidence="3">
    <location>
        <begin position="28"/>
        <end position="66"/>
    </location>
</feature>
<comment type="similarity">
    <text evidence="2">Belongs to the IQD family.</text>
</comment>
<dbReference type="PANTHER" id="PTHR32295:SF108">
    <property type="entry name" value="PROTEIN IQ-DOMAIN 20"/>
    <property type="match status" value="1"/>
</dbReference>
<dbReference type="AlphaFoldDB" id="A0AAN8UYX6"/>
<dbReference type="Proteomes" id="UP001370490">
    <property type="component" value="Unassembled WGS sequence"/>
</dbReference>
<proteinExistence type="inferred from homology"/>
<dbReference type="EMBL" id="JBAMMX010000017">
    <property type="protein sequence ID" value="KAK6924550.1"/>
    <property type="molecule type" value="Genomic_DNA"/>
</dbReference>
<evidence type="ECO:0000256" key="1">
    <source>
        <dbReference type="ARBA" id="ARBA00022860"/>
    </source>
</evidence>
<accession>A0AAN8UYX6</accession>
<dbReference type="PANTHER" id="PTHR32295">
    <property type="entry name" value="IQ-DOMAIN 5-RELATED"/>
    <property type="match status" value="1"/>
</dbReference>
<feature type="compositionally biased region" description="Low complexity" evidence="3">
    <location>
        <begin position="49"/>
        <end position="61"/>
    </location>
</feature>
<evidence type="ECO:0000313" key="5">
    <source>
        <dbReference type="Proteomes" id="UP001370490"/>
    </source>
</evidence>
<protein>
    <submittedName>
        <fullName evidence="4">IQ motif, EF-hand binding site</fullName>
    </submittedName>
</protein>
<feature type="compositionally biased region" description="Basic and acidic residues" evidence="3">
    <location>
        <begin position="31"/>
        <end position="41"/>
    </location>
</feature>
<dbReference type="PROSITE" id="PS50096">
    <property type="entry name" value="IQ"/>
    <property type="match status" value="2"/>
</dbReference>
<dbReference type="Pfam" id="PF00612">
    <property type="entry name" value="IQ"/>
    <property type="match status" value="2"/>
</dbReference>
<reference evidence="4 5" key="1">
    <citation type="submission" date="2023-12" db="EMBL/GenBank/DDBJ databases">
        <title>A high-quality genome assembly for Dillenia turbinata (Dilleniales).</title>
        <authorList>
            <person name="Chanderbali A."/>
        </authorList>
    </citation>
    <scope>NUCLEOTIDE SEQUENCE [LARGE SCALE GENOMIC DNA]</scope>
    <source>
        <strain evidence="4">LSX21</strain>
        <tissue evidence="4">Leaf</tissue>
    </source>
</reference>
<dbReference type="GO" id="GO:0005516">
    <property type="term" value="F:calmodulin binding"/>
    <property type="evidence" value="ECO:0007669"/>
    <property type="project" value="UniProtKB-KW"/>
</dbReference>
<gene>
    <name evidence="4" type="ORF">RJ641_010750</name>
</gene>
<dbReference type="SMART" id="SM00015">
    <property type="entry name" value="IQ"/>
    <property type="match status" value="2"/>
</dbReference>
<dbReference type="Gene3D" id="1.20.5.190">
    <property type="match status" value="1"/>
</dbReference>
<evidence type="ECO:0000256" key="3">
    <source>
        <dbReference type="SAM" id="MobiDB-lite"/>
    </source>
</evidence>
<keyword evidence="5" id="KW-1185">Reference proteome</keyword>
<sequence length="139" mass="15468">MGTSRNWLGSMRNKLFLPSRRNSRTIIIAHSEPKPSTKEEAAFFNNNGEASGDLTSSSSSHQSRDSSEEDIAAIKILAIFRGHLARRAYGALRSIVKIQAVARGVQVRRQAEIAFYCMHALVCVQVRVRARQLLGRCPD</sequence>
<evidence type="ECO:0000313" key="4">
    <source>
        <dbReference type="EMBL" id="KAK6924550.1"/>
    </source>
</evidence>
<name>A0AAN8UYX6_9MAGN</name>
<evidence type="ECO:0000256" key="2">
    <source>
        <dbReference type="ARBA" id="ARBA00024341"/>
    </source>
</evidence>
<comment type="caution">
    <text evidence="4">The sequence shown here is derived from an EMBL/GenBank/DDBJ whole genome shotgun (WGS) entry which is preliminary data.</text>
</comment>
<keyword evidence="1" id="KW-0112">Calmodulin-binding</keyword>
<dbReference type="InterPro" id="IPR000048">
    <property type="entry name" value="IQ_motif_EF-hand-BS"/>
</dbReference>
<organism evidence="4 5">
    <name type="scientific">Dillenia turbinata</name>
    <dbReference type="NCBI Taxonomy" id="194707"/>
    <lineage>
        <taxon>Eukaryota</taxon>
        <taxon>Viridiplantae</taxon>
        <taxon>Streptophyta</taxon>
        <taxon>Embryophyta</taxon>
        <taxon>Tracheophyta</taxon>
        <taxon>Spermatophyta</taxon>
        <taxon>Magnoliopsida</taxon>
        <taxon>eudicotyledons</taxon>
        <taxon>Gunneridae</taxon>
        <taxon>Pentapetalae</taxon>
        <taxon>Dilleniales</taxon>
        <taxon>Dilleniaceae</taxon>
        <taxon>Dillenia</taxon>
    </lineage>
</organism>